<feature type="compositionally biased region" description="Acidic residues" evidence="6">
    <location>
        <begin position="705"/>
        <end position="761"/>
    </location>
</feature>
<dbReference type="GO" id="GO:0005737">
    <property type="term" value="C:cytoplasm"/>
    <property type="evidence" value="ECO:0007669"/>
    <property type="project" value="TreeGrafter"/>
</dbReference>
<feature type="repeat" description="ANK" evidence="4">
    <location>
        <begin position="1355"/>
        <end position="1383"/>
    </location>
</feature>
<feature type="repeat" description="ANK" evidence="4">
    <location>
        <begin position="1457"/>
        <end position="1489"/>
    </location>
</feature>
<feature type="repeat" description="ANK" evidence="4">
    <location>
        <begin position="1422"/>
        <end position="1450"/>
    </location>
</feature>
<dbReference type="Gene3D" id="3.30.1370.10">
    <property type="entry name" value="K Homology domain, type 1"/>
    <property type="match status" value="1"/>
</dbReference>
<feature type="compositionally biased region" description="Polar residues" evidence="6">
    <location>
        <begin position="2172"/>
        <end position="2191"/>
    </location>
</feature>
<feature type="region of interest" description="Disordered" evidence="6">
    <location>
        <begin position="120"/>
        <end position="144"/>
    </location>
</feature>
<feature type="compositionally biased region" description="Polar residues" evidence="6">
    <location>
        <begin position="1794"/>
        <end position="1805"/>
    </location>
</feature>
<dbReference type="GO" id="GO:0003723">
    <property type="term" value="F:RNA binding"/>
    <property type="evidence" value="ECO:0007669"/>
    <property type="project" value="UniProtKB-UniRule"/>
</dbReference>
<organism evidence="8 9">
    <name type="scientific">Ramazzottius varieornatus</name>
    <name type="common">Water bear</name>
    <name type="synonym">Tardigrade</name>
    <dbReference type="NCBI Taxonomy" id="947166"/>
    <lineage>
        <taxon>Eukaryota</taxon>
        <taxon>Metazoa</taxon>
        <taxon>Ecdysozoa</taxon>
        <taxon>Tardigrada</taxon>
        <taxon>Eutardigrada</taxon>
        <taxon>Parachela</taxon>
        <taxon>Hypsibioidea</taxon>
        <taxon>Ramazzottiidae</taxon>
        <taxon>Ramazzottius</taxon>
    </lineage>
</organism>
<feature type="repeat" description="ANK" evidence="4">
    <location>
        <begin position="448"/>
        <end position="480"/>
    </location>
</feature>
<feature type="compositionally biased region" description="Acidic residues" evidence="6">
    <location>
        <begin position="1768"/>
        <end position="1786"/>
    </location>
</feature>
<dbReference type="Proteomes" id="UP000186922">
    <property type="component" value="Unassembled WGS sequence"/>
</dbReference>
<feature type="region of interest" description="Disordered" evidence="6">
    <location>
        <begin position="2059"/>
        <end position="2216"/>
    </location>
</feature>
<feature type="compositionally biased region" description="Basic and acidic residues" evidence="6">
    <location>
        <begin position="1113"/>
        <end position="1122"/>
    </location>
</feature>
<dbReference type="SMART" id="SM00248">
    <property type="entry name" value="ANK"/>
    <property type="match status" value="22"/>
</dbReference>
<keyword evidence="1" id="KW-0677">Repeat</keyword>
<feature type="compositionally biased region" description="Basic residues" evidence="6">
    <location>
        <begin position="1618"/>
        <end position="1630"/>
    </location>
</feature>
<feature type="compositionally biased region" description="Polar residues" evidence="6">
    <location>
        <begin position="1638"/>
        <end position="1648"/>
    </location>
</feature>
<dbReference type="Gene3D" id="1.25.40.20">
    <property type="entry name" value="Ankyrin repeat-containing domain"/>
    <property type="match status" value="6"/>
</dbReference>
<feature type="repeat" description="ANK" evidence="4">
    <location>
        <begin position="165"/>
        <end position="194"/>
    </location>
</feature>
<feature type="compositionally biased region" description="Basic residues" evidence="6">
    <location>
        <begin position="1712"/>
        <end position="1723"/>
    </location>
</feature>
<accession>A0A1D1V8S1</accession>
<sequence length="2589" mass="277827">MSSQRKVVRKHSTRVRHTREEHVCSGLPTAPTGSSASSFKPCGHNLAGAAAACGPPGDGKPLDLTQLSSEQRSKLESFLKSSGFGPLPKAGQTLDAATMRKLAQHMRAAAAMPSKTTIRGWADNEKNPKDGLVRQAVSSSKRDDVKNLLEEGGDVDEAEPKTLCTPLMLAVRDGSKEIVQLLLDYDADVTRRDKDGKTAIMEACAAGRDDLVQLLIDHGSCVADTDNNNWNSLTHAAANGRVHCANVVLRHLKYDQESQEKLKEVVKKDDKKPTKTTTAKIAEKAALTAATASATSKTQAVDSLDDYDDTECPAESALAIAAQKGQYDFVKWYLSHKEQSKVTEAEVQAACSKACYSKRLDLLRLLIEEHGAKVNPETVVAEIPLCAAAACGDLEMVKYLLQRGARVNDSDGSGFTPLMRACNEGNTNLIPVLLQHGADVNAQNAQYENWTPLCFAILKGNMEIVQTLLAGKANVNLGGNPPLLLAVSYSNTEAVEYLLKHDAIPTQKSLHGDAAITFAADVGNFEWVQRFHKLGCEVDVVGEKGHTPLMKAAKKGSLEIVEYLLDKGAEINRVSANSDCTALSLACSKGWVKIIECLLERGANRHIKLKDGITALLEAVKSGNSEAADLVLYHQPANVDFRDLANAQRAHASHQSIPYTGDGTKGSSHIPTKDFYMNMKYSCKHCDGHHEDPNHMQGASSELSSGEEDDEDDEEDDDDESEGDEQLEGDEEECEDEECESGEEDMEDDDEEDYTSEEEENSIMADPENFELPEIYTSDLAELDYAATGDTYDAQKEGLDADIDFIRTQLAHFAPQSFEFRILNAMLRKAEQLQKSLPNHTPEELRRRFSEEISRWQHELQSNANVDDLMDKLVIDPASGQPVVGNGPVPGTSAEGGDGPVSETDEKTIKALSTFLQANPLVLEYPTVYPHGDHEIYIGPGTSESSSLSTDSGTGTGPGAPDLKRNVSLSPDGKYLIMSNSATGNLPYAAPLNDFEFLRTIAAAADAAASGGPGGEGMERLPEDIAKVMVDARRNGMLNMESFSTFFQGVKDDPLFLEEYRNAIRVPASFNFSTSTPPPSLSTPTALRSPAVGGPDRTIKRIGKDPLQGMPKLETRRNDKLKMPRTPEPTPDDTSEDGFAMSEELLAEAKATAATLAEGQLAREAYHQRVAQEQALADRSAKKSVRSTRDVATNVANCTIPPPKKPALVDVDQQQESDSSTALIHAAIRGNAKMIATLCDAGSKPNHKDKKGWTALGYAVERGHKDAVKELCEHGAELDCVMDTNQAKRDSSLTIACYNGRTEIVRILLEFKASIEHRNSNDYTPLCVACLNGHHRVAQMLIQRGADVNARGTKLGISPLMLAAMNGHTSIVKLLIESNADINQCIETNRNTALTLACFQGRTECVRVLVEKGANLEWRSKNGLNALMEAANGGFFEIGKILVDAGAEVDCAPVPSTKDTPLTIAAEKGHAKFVQMLIENDAAVNVRNKKGCSPLWLACQNGHYDCARAIVASGKADVDSRDNRQMSCILTAFKRGHESIVKTLVDHIHCYPSEEEMTRYCKEVKLNGNNSYLLTVYERCKKAILDAKHKKEAEADAKARSLIEELDLQQKTKEGQRAKKRDKKKQKKKVGKEDDDSSVTGGQRTQEMLSAASSAEPSRAASPAPPPPPPATKKAAQSAAAKAAEILNQEKLAAEVAAKEEAEAVLEAEAAKKRKKKKAKAKNKAVSVPPEVTNSAPTKEEKAQEPVKTVARPATAPAQVQPAVQSVESDDGADGDGDENEFDDEWVQPKSKAQKSSHQPGTASQDKVARGTGTVVTNATSGRVGGSVGSMGEGWKEVVGRSKRFRVPTSSIARIIGKGGVNINAIRAATCAHIEIEKNKPGINDRLITVKGTSEAVAEAYHIIDTLCDNPDRDLEDLLKETKTNSVAITNSVVSQPAGTVSIRMPISLPADGPKHRDEAAQHRVPMNPLRSNVQAPSTSSSASTTHSTQVFTNSQMHSRGSLGNQSINGTAASKMEKDAGHHPPHSTNMMPPSAYQKRASIPSTLSYSALTPKEALVAHPEPSKTAPPAEAPTANAQANRETVISPAPSIAASSSSQPSNRGSPASTSSGPAQKTTMAFPPTTMLHSPQQEQRSRPQTADTMGSSGSSASGPAMQGGVSPRAPTVAEKNAQLRSPQGAQPPATSGKQNATALERPISSHHQQAPHLQQQQQPTAQQLEDHGIYGTLYNDLLSERHVWTSDMDFFGGNGPPTPGAMFNGTGAMSFDPNGTASQQVPLYNGGTNTTFNTTRGRPNSLPQDLRGNFPNMTQYRNVNGFGNGTPQQMYSPMFNGDGNGVGYGEGMVNGGHRSRVSPLENEVSWNQHEGFGAGGYGEDFGGKEGAMDASKFMGVAQRLAASMFAQQDQGGYNAYAGQQAFGAGAQARRMNFVGGEDFGEHDMTYRPTPFDIGASSFGLGQQQQQQPQQPQQRGGSRLIKSGIVEPVNMPTDGGSLFARSGIFGALNTDSSAGDLSENQFEWPRGAIGFNPYGIAVTVGGSGMQQRDFGSIADPVPNLMGSLNGGLGINGSSNSSKTTQQSGKIGSDASRGMHY</sequence>
<evidence type="ECO:0000313" key="8">
    <source>
        <dbReference type="EMBL" id="GAU97300.1"/>
    </source>
</evidence>
<dbReference type="PROSITE" id="PS50088">
    <property type="entry name" value="ANK_REPEAT"/>
    <property type="match status" value="14"/>
</dbReference>
<dbReference type="SMART" id="SM00322">
    <property type="entry name" value="KH"/>
    <property type="match status" value="1"/>
</dbReference>
<feature type="compositionally biased region" description="Polar residues" evidence="6">
    <location>
        <begin position="2125"/>
        <end position="2142"/>
    </location>
</feature>
<feature type="repeat" description="ANK" evidence="4">
    <location>
        <begin position="413"/>
        <end position="445"/>
    </location>
</feature>
<feature type="repeat" description="ANK" evidence="4">
    <location>
        <begin position="195"/>
        <end position="227"/>
    </location>
</feature>
<feature type="compositionally biased region" description="Low complexity" evidence="6">
    <location>
        <begin position="1650"/>
        <end position="1662"/>
    </location>
</feature>
<feature type="compositionally biased region" description="Low complexity" evidence="6">
    <location>
        <begin position="1672"/>
        <end position="1683"/>
    </location>
</feature>
<feature type="repeat" description="ANK" evidence="4">
    <location>
        <begin position="1288"/>
        <end position="1320"/>
    </location>
</feature>
<dbReference type="PROSITE" id="PS50297">
    <property type="entry name" value="ANK_REP_REGION"/>
    <property type="match status" value="12"/>
</dbReference>
<feature type="compositionally biased region" description="Polar residues" evidence="6">
    <location>
        <begin position="1990"/>
        <end position="2012"/>
    </location>
</feature>
<feature type="compositionally biased region" description="Low complexity" evidence="6">
    <location>
        <begin position="1749"/>
        <end position="1765"/>
    </location>
</feature>
<feature type="repeat" description="ANK" evidence="4">
    <location>
        <begin position="1218"/>
        <end position="1250"/>
    </location>
</feature>
<feature type="compositionally biased region" description="Basic and acidic residues" evidence="6">
    <location>
        <begin position="1953"/>
        <end position="1962"/>
    </location>
</feature>
<dbReference type="InterPro" id="IPR047373">
    <property type="entry name" value="KH-I_MASK"/>
</dbReference>
<dbReference type="InterPro" id="IPR002110">
    <property type="entry name" value="Ankyrin_rpt"/>
</dbReference>
<feature type="compositionally biased region" description="Polar residues" evidence="6">
    <location>
        <begin position="2108"/>
        <end position="2117"/>
    </location>
</feature>
<feature type="compositionally biased region" description="Basic residues" evidence="6">
    <location>
        <begin position="1"/>
        <end position="17"/>
    </location>
</feature>
<dbReference type="InterPro" id="IPR004088">
    <property type="entry name" value="KH_dom_type_1"/>
</dbReference>
<dbReference type="Pfam" id="PF12796">
    <property type="entry name" value="Ank_2"/>
    <property type="match status" value="8"/>
</dbReference>
<dbReference type="CDD" id="cd22404">
    <property type="entry name" value="KH-I_MASK"/>
    <property type="match status" value="1"/>
</dbReference>
<feature type="region of interest" description="Disordered" evidence="6">
    <location>
        <begin position="1073"/>
        <end position="1137"/>
    </location>
</feature>
<feature type="repeat" description="ANK" evidence="4">
    <location>
        <begin position="1251"/>
        <end position="1283"/>
    </location>
</feature>
<name>A0A1D1V8S1_RAMVA</name>
<feature type="repeat" description="ANK" evidence="4">
    <location>
        <begin position="1389"/>
        <end position="1421"/>
    </location>
</feature>
<dbReference type="SUPFAM" id="SSF54791">
    <property type="entry name" value="Eukaryotic type KH-domain (KH-domain type I)"/>
    <property type="match status" value="1"/>
</dbReference>
<protein>
    <recommendedName>
        <fullName evidence="7">K Homology domain-containing protein</fullName>
    </recommendedName>
</protein>
<dbReference type="STRING" id="947166.A0A1D1V8S1"/>
<dbReference type="Pfam" id="PF00013">
    <property type="entry name" value="KH_1"/>
    <property type="match status" value="1"/>
</dbReference>
<dbReference type="InterPro" id="IPR036770">
    <property type="entry name" value="Ankyrin_rpt-contain_sf"/>
</dbReference>
<dbReference type="OrthoDB" id="20872at2759"/>
<feature type="compositionally biased region" description="Low complexity" evidence="6">
    <location>
        <begin position="2201"/>
        <end position="2216"/>
    </location>
</feature>
<feature type="compositionally biased region" description="Low complexity" evidence="6">
    <location>
        <begin position="939"/>
        <end position="953"/>
    </location>
</feature>
<dbReference type="Pfam" id="PF00023">
    <property type="entry name" value="Ank"/>
    <property type="match status" value="1"/>
</dbReference>
<dbReference type="InterPro" id="IPR036612">
    <property type="entry name" value="KH_dom_type_1_sf"/>
</dbReference>
<dbReference type="PANTHER" id="PTHR23206">
    <property type="entry name" value="MASK PROTEIN"/>
    <property type="match status" value="1"/>
</dbReference>
<keyword evidence="9" id="KW-1185">Reference proteome</keyword>
<keyword evidence="5" id="KW-0694">RNA-binding</keyword>
<feature type="compositionally biased region" description="Basic and acidic residues" evidence="6">
    <location>
        <begin position="122"/>
        <end position="132"/>
    </location>
</feature>
<evidence type="ECO:0000256" key="5">
    <source>
        <dbReference type="PROSITE-ProRule" id="PRU00117"/>
    </source>
</evidence>
<feature type="region of interest" description="Disordered" evidence="6">
    <location>
        <begin position="1"/>
        <end position="38"/>
    </location>
</feature>
<feature type="repeat" description="ANK" evidence="4">
    <location>
        <begin position="1321"/>
        <end position="1353"/>
    </location>
</feature>
<feature type="compositionally biased region" description="Low complexity" evidence="6">
    <location>
        <begin position="1978"/>
        <end position="1989"/>
    </location>
</feature>
<evidence type="ECO:0000256" key="2">
    <source>
        <dbReference type="ARBA" id="ARBA00023043"/>
    </source>
</evidence>
<keyword evidence="3" id="KW-0175">Coiled coil</keyword>
<feature type="region of interest" description="Disordered" evidence="6">
    <location>
        <begin position="692"/>
        <end position="770"/>
    </location>
</feature>
<feature type="region of interest" description="Disordered" evidence="6">
    <location>
        <begin position="881"/>
        <end position="904"/>
    </location>
</feature>
<proteinExistence type="predicted"/>
<feature type="region of interest" description="Disordered" evidence="6">
    <location>
        <begin position="939"/>
        <end position="967"/>
    </location>
</feature>
<evidence type="ECO:0000256" key="4">
    <source>
        <dbReference type="PROSITE-ProRule" id="PRU00023"/>
    </source>
</evidence>
<gene>
    <name evidence="8" type="primary">RvY_08621-1</name>
    <name evidence="8" type="synonym">RvY_08621.1</name>
    <name evidence="8" type="ORF">RvY_08621</name>
</gene>
<feature type="repeat" description="ANK" evidence="4">
    <location>
        <begin position="380"/>
        <end position="412"/>
    </location>
</feature>
<evidence type="ECO:0000256" key="1">
    <source>
        <dbReference type="ARBA" id="ARBA00022737"/>
    </source>
</evidence>
<comment type="caution">
    <text evidence="8">The sequence shown here is derived from an EMBL/GenBank/DDBJ whole genome shotgun (WGS) entry which is preliminary data.</text>
</comment>
<dbReference type="GO" id="GO:0045087">
    <property type="term" value="P:innate immune response"/>
    <property type="evidence" value="ECO:0007669"/>
    <property type="project" value="TreeGrafter"/>
</dbReference>
<evidence type="ECO:0000256" key="3">
    <source>
        <dbReference type="ARBA" id="ARBA00023054"/>
    </source>
</evidence>
<evidence type="ECO:0000259" key="7">
    <source>
        <dbReference type="SMART" id="SM00322"/>
    </source>
</evidence>
<dbReference type="EMBL" id="BDGG01000004">
    <property type="protein sequence ID" value="GAU97300.1"/>
    <property type="molecule type" value="Genomic_DNA"/>
</dbReference>
<dbReference type="PRINTS" id="PR01415">
    <property type="entry name" value="ANKYRIN"/>
</dbReference>
<feature type="region of interest" description="Disordered" evidence="6">
    <location>
        <begin position="1709"/>
        <end position="1831"/>
    </location>
</feature>
<dbReference type="PANTHER" id="PTHR23206:SF7">
    <property type="entry name" value="PROTEIN KINASE DOMAIN-CONTAINING PROTEIN"/>
    <property type="match status" value="1"/>
</dbReference>
<evidence type="ECO:0000256" key="6">
    <source>
        <dbReference type="SAM" id="MobiDB-lite"/>
    </source>
</evidence>
<feature type="region of interest" description="Disordered" evidence="6">
    <location>
        <begin position="2559"/>
        <end position="2589"/>
    </location>
</feature>
<dbReference type="SUPFAM" id="SSF48403">
    <property type="entry name" value="Ankyrin repeat"/>
    <property type="match status" value="3"/>
</dbReference>
<feature type="compositionally biased region" description="Low complexity" evidence="6">
    <location>
        <begin position="2064"/>
        <end position="2107"/>
    </location>
</feature>
<feature type="compositionally biased region" description="Low complexity" evidence="6">
    <location>
        <begin position="2456"/>
        <end position="2467"/>
    </location>
</feature>
<dbReference type="InterPro" id="IPR051631">
    <property type="entry name" value="Ankyrin-KH/SAM_domain"/>
</dbReference>
<feature type="compositionally biased region" description="Low complexity" evidence="6">
    <location>
        <begin position="2143"/>
        <end position="2158"/>
    </location>
</feature>
<feature type="region of interest" description="Disordered" evidence="6">
    <location>
        <begin position="1611"/>
        <end position="1683"/>
    </location>
</feature>
<feature type="region of interest" description="Disordered" evidence="6">
    <location>
        <begin position="2444"/>
        <end position="2470"/>
    </location>
</feature>
<feature type="domain" description="K Homology" evidence="7">
    <location>
        <begin position="1839"/>
        <end position="1909"/>
    </location>
</feature>
<evidence type="ECO:0000313" key="9">
    <source>
        <dbReference type="Proteomes" id="UP000186922"/>
    </source>
</evidence>
<keyword evidence="2 4" id="KW-0040">ANK repeat</keyword>
<reference evidence="8 9" key="1">
    <citation type="journal article" date="2016" name="Nat. Commun.">
        <title>Extremotolerant tardigrade genome and improved radiotolerance of human cultured cells by tardigrade-unique protein.</title>
        <authorList>
            <person name="Hashimoto T."/>
            <person name="Horikawa D.D."/>
            <person name="Saito Y."/>
            <person name="Kuwahara H."/>
            <person name="Kozuka-Hata H."/>
            <person name="Shin-I T."/>
            <person name="Minakuchi Y."/>
            <person name="Ohishi K."/>
            <person name="Motoyama A."/>
            <person name="Aizu T."/>
            <person name="Enomoto A."/>
            <person name="Kondo K."/>
            <person name="Tanaka S."/>
            <person name="Hara Y."/>
            <person name="Koshikawa S."/>
            <person name="Sagara H."/>
            <person name="Miura T."/>
            <person name="Yokobori S."/>
            <person name="Miyagawa K."/>
            <person name="Suzuki Y."/>
            <person name="Kubo T."/>
            <person name="Oyama M."/>
            <person name="Kohara Y."/>
            <person name="Fujiyama A."/>
            <person name="Arakawa K."/>
            <person name="Katayama T."/>
            <person name="Toyoda A."/>
            <person name="Kunieda T."/>
        </authorList>
    </citation>
    <scope>NUCLEOTIDE SEQUENCE [LARGE SCALE GENOMIC DNA]</scope>
    <source>
        <strain evidence="8 9">YOKOZUNA-1</strain>
    </source>
</reference>
<dbReference type="PROSITE" id="PS50084">
    <property type="entry name" value="KH_TYPE_1"/>
    <property type="match status" value="1"/>
</dbReference>
<feature type="region of interest" description="Disordered" evidence="6">
    <location>
        <begin position="1950"/>
        <end position="2040"/>
    </location>
</feature>
<dbReference type="InterPro" id="IPR004087">
    <property type="entry name" value="KH_dom"/>
</dbReference>
<feature type="compositionally biased region" description="Low complexity" evidence="6">
    <location>
        <begin position="882"/>
        <end position="891"/>
    </location>
</feature>
<feature type="repeat" description="ANK" evidence="4">
    <location>
        <begin position="544"/>
        <end position="576"/>
    </location>
</feature>